<dbReference type="Gene3D" id="1.20.1250.20">
    <property type="entry name" value="MFS general substrate transporter like domains"/>
    <property type="match status" value="1"/>
</dbReference>
<feature type="domain" description="Kazal-like" evidence="10">
    <location>
        <begin position="489"/>
        <end position="539"/>
    </location>
</feature>
<dbReference type="InterPro" id="IPR020846">
    <property type="entry name" value="MFS_dom"/>
</dbReference>
<keyword evidence="8" id="KW-0813">Transport</keyword>
<keyword evidence="4 8" id="KW-0812">Transmembrane</keyword>
<dbReference type="GO" id="GO:0043252">
    <property type="term" value="P:sodium-independent organic anion transport"/>
    <property type="evidence" value="ECO:0000318"/>
    <property type="project" value="GO_Central"/>
</dbReference>
<feature type="transmembrane region" description="Helical" evidence="8">
    <location>
        <begin position="77"/>
        <end position="99"/>
    </location>
</feature>
<feature type="transmembrane region" description="Helical" evidence="8">
    <location>
        <begin position="444"/>
        <end position="463"/>
    </location>
</feature>
<feature type="transmembrane region" description="Helical" evidence="8">
    <location>
        <begin position="253"/>
        <end position="279"/>
    </location>
</feature>
<feature type="transmembrane region" description="Helical" evidence="8">
    <location>
        <begin position="299"/>
        <end position="322"/>
    </location>
</feature>
<dbReference type="GeneID" id="591667"/>
<organism evidence="11 12">
    <name type="scientific">Strongylocentrotus purpuratus</name>
    <name type="common">Purple sea urchin</name>
    <dbReference type="NCBI Taxonomy" id="7668"/>
    <lineage>
        <taxon>Eukaryota</taxon>
        <taxon>Metazoa</taxon>
        <taxon>Echinodermata</taxon>
        <taxon>Eleutherozoa</taxon>
        <taxon>Echinozoa</taxon>
        <taxon>Echinoidea</taxon>
        <taxon>Euechinoidea</taxon>
        <taxon>Echinacea</taxon>
        <taxon>Camarodonta</taxon>
        <taxon>Echinidea</taxon>
        <taxon>Strongylocentrotidae</taxon>
        <taxon>Strongylocentrotus</taxon>
    </lineage>
</organism>
<evidence type="ECO:0000256" key="5">
    <source>
        <dbReference type="ARBA" id="ARBA00022989"/>
    </source>
</evidence>
<dbReference type="GO" id="GO:0016323">
    <property type="term" value="C:basolateral plasma membrane"/>
    <property type="evidence" value="ECO:0000318"/>
    <property type="project" value="GO_Central"/>
</dbReference>
<dbReference type="PROSITE" id="PS50850">
    <property type="entry name" value="MFS"/>
    <property type="match status" value="1"/>
</dbReference>
<feature type="transmembrane region" description="Helical" evidence="8">
    <location>
        <begin position="410"/>
        <end position="432"/>
    </location>
</feature>
<keyword evidence="8" id="KW-0406">Ion transport</keyword>
<dbReference type="KEGG" id="spu:591667"/>
<dbReference type="PANTHER" id="PTHR11388:SF100">
    <property type="entry name" value="SOLUTE CARRIER ORGANIC ANION TRANSPORTER FAMILY MEMBER 4A1"/>
    <property type="match status" value="1"/>
</dbReference>
<evidence type="ECO:0000256" key="2">
    <source>
        <dbReference type="ARBA" id="ARBA00009657"/>
    </source>
</evidence>
<reference evidence="12" key="1">
    <citation type="submission" date="2015-02" db="EMBL/GenBank/DDBJ databases">
        <title>Genome sequencing for Strongylocentrotus purpuratus.</title>
        <authorList>
            <person name="Murali S."/>
            <person name="Liu Y."/>
            <person name="Vee V."/>
            <person name="English A."/>
            <person name="Wang M."/>
            <person name="Skinner E."/>
            <person name="Han Y."/>
            <person name="Muzny D.M."/>
            <person name="Worley K.C."/>
            <person name="Gibbs R.A."/>
        </authorList>
    </citation>
    <scope>NUCLEOTIDE SEQUENCE</scope>
</reference>
<evidence type="ECO:0000256" key="4">
    <source>
        <dbReference type="ARBA" id="ARBA00022692"/>
    </source>
</evidence>
<name>A0A7M7REZ6_STRPU</name>
<keyword evidence="3" id="KW-1003">Cell membrane</keyword>
<protein>
    <recommendedName>
        <fullName evidence="8">Solute carrier organic anion transporter family member</fullName>
    </recommendedName>
</protein>
<dbReference type="RefSeq" id="XP_796312.3">
    <property type="nucleotide sequence ID" value="XM_791219.5"/>
</dbReference>
<feature type="transmembrane region" description="Helical" evidence="8">
    <location>
        <begin position="119"/>
        <end position="140"/>
    </location>
</feature>
<dbReference type="InterPro" id="IPR036259">
    <property type="entry name" value="MFS_trans_sf"/>
</dbReference>
<feature type="transmembrane region" description="Helical" evidence="8">
    <location>
        <begin position="661"/>
        <end position="683"/>
    </location>
</feature>
<evidence type="ECO:0000256" key="3">
    <source>
        <dbReference type="ARBA" id="ARBA00022475"/>
    </source>
</evidence>
<keyword evidence="12" id="KW-1185">Reference proteome</keyword>
<dbReference type="InterPro" id="IPR002350">
    <property type="entry name" value="Kazal_dom"/>
</dbReference>
<dbReference type="SUPFAM" id="SSF103473">
    <property type="entry name" value="MFS general substrate transporter"/>
    <property type="match status" value="1"/>
</dbReference>
<reference evidence="11" key="2">
    <citation type="submission" date="2021-01" db="UniProtKB">
        <authorList>
            <consortium name="EnsemblMetazoa"/>
        </authorList>
    </citation>
    <scope>IDENTIFICATION</scope>
</reference>
<dbReference type="Proteomes" id="UP000007110">
    <property type="component" value="Unassembled WGS sequence"/>
</dbReference>
<dbReference type="OrthoDB" id="5062115at2759"/>
<dbReference type="PROSITE" id="PS51465">
    <property type="entry name" value="KAZAL_2"/>
    <property type="match status" value="1"/>
</dbReference>
<feature type="transmembrane region" description="Helical" evidence="8">
    <location>
        <begin position="147"/>
        <end position="164"/>
    </location>
</feature>
<dbReference type="NCBIfam" id="TIGR00805">
    <property type="entry name" value="oat"/>
    <property type="match status" value="1"/>
</dbReference>
<dbReference type="GO" id="GO:0006811">
    <property type="term" value="P:monoatomic ion transport"/>
    <property type="evidence" value="ECO:0007669"/>
    <property type="project" value="UniProtKB-KW"/>
</dbReference>
<feature type="domain" description="Major facilitator superfamily (MFS) profile" evidence="9">
    <location>
        <begin position="81"/>
        <end position="688"/>
    </location>
</feature>
<dbReference type="PANTHER" id="PTHR11388">
    <property type="entry name" value="ORGANIC ANION TRANSPORTER"/>
    <property type="match status" value="1"/>
</dbReference>
<comment type="similarity">
    <text evidence="2 8">Belongs to the organo anion transporter (TC 2.A.60) family.</text>
</comment>
<evidence type="ECO:0000256" key="1">
    <source>
        <dbReference type="ARBA" id="ARBA00004651"/>
    </source>
</evidence>
<evidence type="ECO:0000313" key="11">
    <source>
        <dbReference type="EnsemblMetazoa" id="XP_796312"/>
    </source>
</evidence>
<dbReference type="GO" id="GO:0015347">
    <property type="term" value="F:sodium-independent organic anion transmembrane transporter activity"/>
    <property type="evidence" value="ECO:0000318"/>
    <property type="project" value="GO_Central"/>
</dbReference>
<feature type="transmembrane region" description="Helical" evidence="8">
    <location>
        <begin position="215"/>
        <end position="241"/>
    </location>
</feature>
<dbReference type="EnsemblMetazoa" id="XM_791219">
    <property type="protein sequence ID" value="XP_796312"/>
    <property type="gene ID" value="LOC591667"/>
</dbReference>
<evidence type="ECO:0000259" key="10">
    <source>
        <dbReference type="PROSITE" id="PS51465"/>
    </source>
</evidence>
<evidence type="ECO:0000256" key="8">
    <source>
        <dbReference type="RuleBase" id="RU362056"/>
    </source>
</evidence>
<feature type="transmembrane region" description="Helical" evidence="8">
    <location>
        <begin position="374"/>
        <end position="395"/>
    </location>
</feature>
<evidence type="ECO:0000259" key="9">
    <source>
        <dbReference type="PROSITE" id="PS50850"/>
    </source>
</evidence>
<feature type="transmembrane region" description="Helical" evidence="8">
    <location>
        <begin position="565"/>
        <end position="593"/>
    </location>
</feature>
<evidence type="ECO:0000256" key="7">
    <source>
        <dbReference type="ARBA" id="ARBA00023157"/>
    </source>
</evidence>
<proteinExistence type="inferred from homology"/>
<keyword evidence="5 8" id="KW-1133">Transmembrane helix</keyword>
<dbReference type="Pfam" id="PF03137">
    <property type="entry name" value="OATP"/>
    <property type="match status" value="1"/>
</dbReference>
<evidence type="ECO:0000256" key="6">
    <source>
        <dbReference type="ARBA" id="ARBA00023136"/>
    </source>
</evidence>
<comment type="subcellular location">
    <subcellularLocation>
        <location evidence="1 8">Cell membrane</location>
        <topology evidence="1 8">Multi-pass membrane protein</topology>
    </subcellularLocation>
</comment>
<dbReference type="InterPro" id="IPR004156">
    <property type="entry name" value="OATP"/>
</dbReference>
<dbReference type="OMA" id="MYDITCA"/>
<accession>A0A7M7REZ6</accession>
<comment type="caution">
    <text evidence="8">Lacks conserved residue(s) required for the propagation of feature annotation.</text>
</comment>
<evidence type="ECO:0000313" key="12">
    <source>
        <dbReference type="Proteomes" id="UP000007110"/>
    </source>
</evidence>
<dbReference type="InParanoid" id="A0A7M7REZ6"/>
<dbReference type="AlphaFoldDB" id="A0A7M7REZ6"/>
<keyword evidence="7" id="KW-1015">Disulfide bond</keyword>
<keyword evidence="6 8" id="KW-0472">Membrane</keyword>
<sequence length="740" mass="79623">MVRDPSSIDVNTASSKPTVGVIQFVNGETTSTTAVKMAAKTPSKSDAMAAAEEDVIEEYRCGLFGWRPEWLQSFNTAPWLLVTLTAAVGIEAMLVTGFVTSSLTSIERRFQLRSRDLGIIISSFDVTSIILVLFVTFVGGRGNKPRWLGIGSIIIGIGALIYALPHVTTGNYRYATSRVSPTCGVDAEAAAAIGGDVTISCDDVMDDRPSSLAQYMYVFMAGQTLMAIGSLPLNTLGVSMLDDSVSLEQTGLYMGIFLAVASLGPAAGYMLMGVFLNLFTNFSNPFSTDINTSDPGWVGAWWIGFVIAAVPAFLIGVPLSFFPRELPDTARIRAGKESQVHARGGAHETERPGFGSRPTDFIISLKYLAINPTVMCTILGICADTMLVSGCAAFMPKFTQNQFRQTASSANFLIGIAMLPGLSGGVLLGGLLTKKFNLKVRGMLTFAIFSGLVTIVLLGTLLLRCPQLPVIGVTAAYDGQNLMEYHEDKRLEDECNLGCHCKTEQYNPVCVEGGIAEYFDPCYAGCKTDFGNGTYGECECLRNFISANLTASIQVQHGQCESDCFLLPIFVVGAAFLLFFHFLPVVALVNTLLRCVPDSQRPMALGVNSILNKLLGATPGPILVGVMMDGACLQWQQTCSSEGNTEGACWIYNDENLSWRMFGLGLIMKVAAVSLFSLALYFYRPAMDEANEAVAAASGSTIQASPARPSPDLALQQDEVVPLDGIRSYKHGLEHEEDSR</sequence>